<dbReference type="InterPro" id="IPR005149">
    <property type="entry name" value="Tscrpt_reg_PadR_N"/>
</dbReference>
<dbReference type="EMBL" id="CP116394">
    <property type="protein sequence ID" value="WCE46037.1"/>
    <property type="molecule type" value="Genomic_DNA"/>
</dbReference>
<sequence length="107" mass="11917">MAESQLRRGIVELAVMGTLRNHQAYGGALITLLKEQAGLEVSEGTLYPLLTRMHKSGLVKTKWEPSPAGPPRKIYSLTAKGIDRLNHLYSEWQDLAHAIDLIMKGHQ</sequence>
<dbReference type="InterPro" id="IPR052509">
    <property type="entry name" value="Metal_resp_DNA-bind_regulator"/>
</dbReference>
<dbReference type="Proteomes" id="UP001211044">
    <property type="component" value="Chromosome"/>
</dbReference>
<gene>
    <name evidence="2" type="ORF">PIG85_10395</name>
</gene>
<feature type="domain" description="Transcription regulator PadR N-terminal" evidence="1">
    <location>
        <begin position="15"/>
        <end position="85"/>
    </location>
</feature>
<accession>A0AB38XNU5</accession>
<evidence type="ECO:0000313" key="2">
    <source>
        <dbReference type="EMBL" id="WCE46037.1"/>
    </source>
</evidence>
<dbReference type="RefSeq" id="WP_004807888.1">
    <property type="nucleotide sequence ID" value="NZ_CP116394.1"/>
</dbReference>
<dbReference type="InterPro" id="IPR036388">
    <property type="entry name" value="WH-like_DNA-bd_sf"/>
</dbReference>
<protein>
    <submittedName>
        <fullName evidence="2">PadR family transcriptional regulator</fullName>
    </submittedName>
</protein>
<dbReference type="Gene3D" id="1.10.10.10">
    <property type="entry name" value="Winged helix-like DNA-binding domain superfamily/Winged helix DNA-binding domain"/>
    <property type="match status" value="1"/>
</dbReference>
<dbReference type="Pfam" id="PF03551">
    <property type="entry name" value="PadR"/>
    <property type="match status" value="1"/>
</dbReference>
<dbReference type="PANTHER" id="PTHR33169">
    <property type="entry name" value="PADR-FAMILY TRANSCRIPTIONAL REGULATOR"/>
    <property type="match status" value="1"/>
</dbReference>
<dbReference type="KEGG" id="wne:PIG85_10395"/>
<dbReference type="PANTHER" id="PTHR33169:SF14">
    <property type="entry name" value="TRANSCRIPTIONAL REGULATOR RV3488"/>
    <property type="match status" value="1"/>
</dbReference>
<evidence type="ECO:0000259" key="1">
    <source>
        <dbReference type="Pfam" id="PF03551"/>
    </source>
</evidence>
<name>A0AB38XNU5_9ACTO</name>
<dbReference type="SUPFAM" id="SSF46785">
    <property type="entry name" value="Winged helix' DNA-binding domain"/>
    <property type="match status" value="1"/>
</dbReference>
<dbReference type="AlphaFoldDB" id="A0AB38XNU5"/>
<organism evidence="2 3">
    <name type="scientific">Winkia neuii subsp. anitrata</name>
    <dbReference type="NCBI Taxonomy" id="29318"/>
    <lineage>
        <taxon>Bacteria</taxon>
        <taxon>Bacillati</taxon>
        <taxon>Actinomycetota</taxon>
        <taxon>Actinomycetes</taxon>
        <taxon>Actinomycetales</taxon>
        <taxon>Actinomycetaceae</taxon>
        <taxon>Winkia</taxon>
    </lineage>
</organism>
<dbReference type="InterPro" id="IPR036390">
    <property type="entry name" value="WH_DNA-bd_sf"/>
</dbReference>
<reference evidence="2" key="1">
    <citation type="submission" date="2023-01" db="EMBL/GenBank/DDBJ databases">
        <title>Comparative Genomic Analysis of the Clinically-Derived Winkia Strain NY0527 Provides Evidence into the Taxonomic Reassignment of Winkia neuii and Characterizes Their Virulence Traits.</title>
        <authorList>
            <person name="Cai X."/>
            <person name="Peng Y."/>
            <person name="Li M."/>
            <person name="Qiu Y."/>
            <person name="Wang Y."/>
            <person name="Xu L."/>
            <person name="Hou Q."/>
        </authorList>
    </citation>
    <scope>NUCLEOTIDE SEQUENCE</scope>
    <source>
        <strain evidence="2">NY0527</strain>
    </source>
</reference>
<evidence type="ECO:0000313" key="3">
    <source>
        <dbReference type="Proteomes" id="UP001211044"/>
    </source>
</evidence>
<proteinExistence type="predicted"/>